<evidence type="ECO:0000313" key="22">
    <source>
        <dbReference type="EMBL" id="KAJ8405415.1"/>
    </source>
</evidence>
<dbReference type="CDD" id="cd00155">
    <property type="entry name" value="RasGEF"/>
    <property type="match status" value="1"/>
</dbReference>
<protein>
    <recommendedName>
        <fullName evidence="24">RAS guanyl-releasing protein 2</fullName>
    </recommendedName>
</protein>
<keyword evidence="9" id="KW-0677">Repeat</keyword>
<evidence type="ECO:0000259" key="19">
    <source>
        <dbReference type="PROSITE" id="PS50081"/>
    </source>
</evidence>
<dbReference type="EMBL" id="JAINUG010000048">
    <property type="protein sequence ID" value="KAJ8405415.1"/>
    <property type="molecule type" value="Genomic_DNA"/>
</dbReference>
<dbReference type="PROSITE" id="PS00018">
    <property type="entry name" value="EF_HAND_1"/>
    <property type="match status" value="2"/>
</dbReference>
<comment type="caution">
    <text evidence="22">The sequence shown here is derived from an EMBL/GenBank/DDBJ whole genome shotgun (WGS) entry which is preliminary data.</text>
</comment>
<dbReference type="InterPro" id="IPR000651">
    <property type="entry name" value="Ras-like_Gua-exchang_fac_N"/>
</dbReference>
<evidence type="ECO:0000256" key="16">
    <source>
        <dbReference type="PROSITE-ProRule" id="PRU00168"/>
    </source>
</evidence>
<keyword evidence="8" id="KW-0479">Metal-binding</keyword>
<evidence type="ECO:0000256" key="7">
    <source>
        <dbReference type="ARBA" id="ARBA00022658"/>
    </source>
</evidence>
<dbReference type="SMART" id="SM00109">
    <property type="entry name" value="C1"/>
    <property type="match status" value="1"/>
</dbReference>
<dbReference type="GO" id="GO:0005886">
    <property type="term" value="C:plasma membrane"/>
    <property type="evidence" value="ECO:0007669"/>
    <property type="project" value="UniProtKB-SubCell"/>
</dbReference>
<dbReference type="GO" id="GO:0007265">
    <property type="term" value="P:Ras protein signal transduction"/>
    <property type="evidence" value="ECO:0007669"/>
    <property type="project" value="TreeGrafter"/>
</dbReference>
<organism evidence="22 23">
    <name type="scientific">Aldrovandia affinis</name>
    <dbReference type="NCBI Taxonomy" id="143900"/>
    <lineage>
        <taxon>Eukaryota</taxon>
        <taxon>Metazoa</taxon>
        <taxon>Chordata</taxon>
        <taxon>Craniata</taxon>
        <taxon>Vertebrata</taxon>
        <taxon>Euteleostomi</taxon>
        <taxon>Actinopterygii</taxon>
        <taxon>Neopterygii</taxon>
        <taxon>Teleostei</taxon>
        <taxon>Notacanthiformes</taxon>
        <taxon>Halosauridae</taxon>
        <taxon>Aldrovandia</taxon>
    </lineage>
</organism>
<dbReference type="CDD" id="cd06224">
    <property type="entry name" value="REM"/>
    <property type="match status" value="1"/>
</dbReference>
<dbReference type="FunFam" id="1.10.840.10:FF:000003">
    <property type="entry name" value="Ras guanyl-releasing protein 3 isoform 1"/>
    <property type="match status" value="1"/>
</dbReference>
<dbReference type="PROSITE" id="PS50212">
    <property type="entry name" value="RASGEF_NTER"/>
    <property type="match status" value="1"/>
</dbReference>
<dbReference type="GO" id="GO:0005085">
    <property type="term" value="F:guanyl-nucleotide exchange factor activity"/>
    <property type="evidence" value="ECO:0007669"/>
    <property type="project" value="UniProtKB-KW"/>
</dbReference>
<gene>
    <name evidence="22" type="ORF">AAFF_G00318880</name>
</gene>
<dbReference type="InterPro" id="IPR002048">
    <property type="entry name" value="EF_hand_dom"/>
</dbReference>
<dbReference type="PROSITE" id="PS00479">
    <property type="entry name" value="ZF_DAG_PE_1"/>
    <property type="match status" value="1"/>
</dbReference>
<dbReference type="AlphaFoldDB" id="A0AAD7SMZ8"/>
<dbReference type="InterPro" id="IPR008937">
    <property type="entry name" value="Ras-like_GEF"/>
</dbReference>
<keyword evidence="12" id="KW-0106">Calcium</keyword>
<dbReference type="SMART" id="SM00147">
    <property type="entry name" value="RasGEF"/>
    <property type="match status" value="1"/>
</dbReference>
<evidence type="ECO:0000256" key="17">
    <source>
        <dbReference type="SAM" id="MobiDB-lite"/>
    </source>
</evidence>
<dbReference type="GO" id="GO:0005509">
    <property type="term" value="F:calcium ion binding"/>
    <property type="evidence" value="ECO:0007669"/>
    <property type="project" value="InterPro"/>
</dbReference>
<dbReference type="InterPro" id="IPR018247">
    <property type="entry name" value="EF_Hand_1_Ca_BS"/>
</dbReference>
<feature type="domain" description="Phorbol-ester/DAG-type" evidence="19">
    <location>
        <begin position="495"/>
        <end position="545"/>
    </location>
</feature>
<dbReference type="CDD" id="cd20808">
    <property type="entry name" value="C1_RASGRP"/>
    <property type="match status" value="1"/>
</dbReference>
<dbReference type="Pfam" id="PF00617">
    <property type="entry name" value="RasGEF"/>
    <property type="match status" value="1"/>
</dbReference>
<evidence type="ECO:0000256" key="1">
    <source>
        <dbReference type="ARBA" id="ARBA00004202"/>
    </source>
</evidence>
<dbReference type="GO" id="GO:0005829">
    <property type="term" value="C:cytosol"/>
    <property type="evidence" value="ECO:0007669"/>
    <property type="project" value="UniProtKB-SubCell"/>
</dbReference>
<dbReference type="InterPro" id="IPR046349">
    <property type="entry name" value="C1-like_sf"/>
</dbReference>
<accession>A0AAD7SMZ8</accession>
<dbReference type="Pfam" id="PF00130">
    <property type="entry name" value="C1_1"/>
    <property type="match status" value="1"/>
</dbReference>
<dbReference type="SUPFAM" id="SSF47473">
    <property type="entry name" value="EF-hand"/>
    <property type="match status" value="1"/>
</dbReference>
<dbReference type="PANTHER" id="PTHR23113:SF16">
    <property type="entry name" value="RAS GUANYL-RELEASING PROTEIN 2"/>
    <property type="match status" value="1"/>
</dbReference>
<dbReference type="PROSITE" id="PS50009">
    <property type="entry name" value="RASGEF_CAT"/>
    <property type="match status" value="1"/>
</dbReference>
<evidence type="ECO:0000256" key="13">
    <source>
        <dbReference type="ARBA" id="ARBA00023018"/>
    </source>
</evidence>
<evidence type="ECO:0000259" key="18">
    <source>
        <dbReference type="PROSITE" id="PS50009"/>
    </source>
</evidence>
<dbReference type="PROSITE" id="PS50222">
    <property type="entry name" value="EF_HAND_2"/>
    <property type="match status" value="2"/>
</dbReference>
<dbReference type="Gene3D" id="1.10.238.10">
    <property type="entry name" value="EF-hand"/>
    <property type="match status" value="1"/>
</dbReference>
<keyword evidence="10" id="KW-0863">Zinc-finger</keyword>
<dbReference type="Gene3D" id="1.20.870.10">
    <property type="entry name" value="Son of sevenless (SoS) protein Chain: S domain 1"/>
    <property type="match status" value="1"/>
</dbReference>
<proteinExistence type="inferred from homology"/>
<keyword evidence="5" id="KW-0963">Cytoplasm</keyword>
<dbReference type="SUPFAM" id="SSF48366">
    <property type="entry name" value="Ras GEF"/>
    <property type="match status" value="1"/>
</dbReference>
<evidence type="ECO:0000256" key="14">
    <source>
        <dbReference type="ARBA" id="ARBA00023136"/>
    </source>
</evidence>
<dbReference type="Gene3D" id="3.30.60.20">
    <property type="match status" value="1"/>
</dbReference>
<evidence type="ECO:0000256" key="4">
    <source>
        <dbReference type="ARBA" id="ARBA00022475"/>
    </source>
</evidence>
<dbReference type="PANTHER" id="PTHR23113">
    <property type="entry name" value="GUANINE NUCLEOTIDE EXCHANGE FACTOR"/>
    <property type="match status" value="1"/>
</dbReference>
<keyword evidence="7 16" id="KW-0344">Guanine-nucleotide releasing factor</keyword>
<dbReference type="SUPFAM" id="SSF57889">
    <property type="entry name" value="Cysteine-rich domain"/>
    <property type="match status" value="1"/>
</dbReference>
<evidence type="ECO:0000256" key="8">
    <source>
        <dbReference type="ARBA" id="ARBA00022723"/>
    </source>
</evidence>
<dbReference type="SMART" id="SM00229">
    <property type="entry name" value="RasGEFN"/>
    <property type="match status" value="1"/>
</dbReference>
<dbReference type="InterPro" id="IPR020454">
    <property type="entry name" value="DAG/PE-bd"/>
</dbReference>
<dbReference type="CDD" id="cd00051">
    <property type="entry name" value="EFh"/>
    <property type="match status" value="1"/>
</dbReference>
<evidence type="ECO:0000256" key="6">
    <source>
        <dbReference type="ARBA" id="ARBA00022599"/>
    </source>
</evidence>
<evidence type="ECO:0000256" key="10">
    <source>
        <dbReference type="ARBA" id="ARBA00022771"/>
    </source>
</evidence>
<dbReference type="InterPro" id="IPR023578">
    <property type="entry name" value="Ras_GEF_dom_sf"/>
</dbReference>
<evidence type="ECO:0000256" key="12">
    <source>
        <dbReference type="ARBA" id="ARBA00022837"/>
    </source>
</evidence>
<feature type="region of interest" description="Disordered" evidence="17">
    <location>
        <begin position="378"/>
        <end position="405"/>
    </location>
</feature>
<feature type="domain" description="EF-hand" evidence="21">
    <location>
        <begin position="423"/>
        <end position="458"/>
    </location>
</feature>
<evidence type="ECO:0000256" key="15">
    <source>
        <dbReference type="ARBA" id="ARBA00034102"/>
    </source>
</evidence>
<evidence type="ECO:0000313" key="23">
    <source>
        <dbReference type="Proteomes" id="UP001221898"/>
    </source>
</evidence>
<feature type="domain" description="Ras-GEF" evidence="18">
    <location>
        <begin position="151"/>
        <end position="384"/>
    </location>
</feature>
<keyword evidence="4" id="KW-1003">Cell membrane</keyword>
<feature type="domain" description="EF-hand" evidence="21">
    <location>
        <begin position="461"/>
        <end position="487"/>
    </location>
</feature>
<dbReference type="GO" id="GO:0043005">
    <property type="term" value="C:neuron projection"/>
    <property type="evidence" value="ECO:0007669"/>
    <property type="project" value="UniProtKB-KW"/>
</dbReference>
<dbReference type="SMART" id="SM00054">
    <property type="entry name" value="EFh"/>
    <property type="match status" value="2"/>
</dbReference>
<evidence type="ECO:0000256" key="11">
    <source>
        <dbReference type="ARBA" id="ARBA00022833"/>
    </source>
</evidence>
<dbReference type="PRINTS" id="PR00008">
    <property type="entry name" value="DAGPEDOMAIN"/>
</dbReference>
<keyword evidence="23" id="KW-1185">Reference proteome</keyword>
<comment type="subcellular location">
    <subcellularLocation>
        <location evidence="1">Cell membrane</location>
        <topology evidence="1">Peripheral membrane protein</topology>
    </subcellularLocation>
    <subcellularLocation>
        <location evidence="2">Cytoplasm</location>
        <location evidence="2">Cytosol</location>
    </subcellularLocation>
    <subcellularLocation>
        <location evidence="15">Synapse</location>
        <location evidence="15">Synaptosome</location>
    </subcellularLocation>
</comment>
<reference evidence="22" key="1">
    <citation type="journal article" date="2023" name="Science">
        <title>Genome structures resolve the early diversification of teleost fishes.</title>
        <authorList>
            <person name="Parey E."/>
            <person name="Louis A."/>
            <person name="Montfort J."/>
            <person name="Bouchez O."/>
            <person name="Roques C."/>
            <person name="Iampietro C."/>
            <person name="Lluch J."/>
            <person name="Castinel A."/>
            <person name="Donnadieu C."/>
            <person name="Desvignes T."/>
            <person name="Floi Bucao C."/>
            <person name="Jouanno E."/>
            <person name="Wen M."/>
            <person name="Mejri S."/>
            <person name="Dirks R."/>
            <person name="Jansen H."/>
            <person name="Henkel C."/>
            <person name="Chen W.J."/>
            <person name="Zahm M."/>
            <person name="Cabau C."/>
            <person name="Klopp C."/>
            <person name="Thompson A.W."/>
            <person name="Robinson-Rechavi M."/>
            <person name="Braasch I."/>
            <person name="Lecointre G."/>
            <person name="Bobe J."/>
            <person name="Postlethwait J.H."/>
            <person name="Berthelot C."/>
            <person name="Roest Crollius H."/>
            <person name="Guiguen Y."/>
        </authorList>
    </citation>
    <scope>NUCLEOTIDE SEQUENCE</scope>
    <source>
        <strain evidence="22">NC1722</strain>
    </source>
</reference>
<dbReference type="Gene3D" id="1.10.840.10">
    <property type="entry name" value="Ras guanine-nucleotide exchange factors catalytic domain"/>
    <property type="match status" value="1"/>
</dbReference>
<evidence type="ECO:0000256" key="2">
    <source>
        <dbReference type="ARBA" id="ARBA00004514"/>
    </source>
</evidence>
<evidence type="ECO:0000256" key="3">
    <source>
        <dbReference type="ARBA" id="ARBA00009566"/>
    </source>
</evidence>
<evidence type="ECO:0000259" key="21">
    <source>
        <dbReference type="PROSITE" id="PS50222"/>
    </source>
</evidence>
<dbReference type="GO" id="GO:0045202">
    <property type="term" value="C:synapse"/>
    <property type="evidence" value="ECO:0007669"/>
    <property type="project" value="UniProtKB-SubCell"/>
</dbReference>
<comment type="similarity">
    <text evidence="3">Belongs to the RASGRP family.</text>
</comment>
<feature type="region of interest" description="Disordered" evidence="17">
    <location>
        <begin position="551"/>
        <end position="576"/>
    </location>
</feature>
<keyword evidence="6" id="KW-0771">Synaptosome</keyword>
<dbReference type="InterPro" id="IPR036964">
    <property type="entry name" value="RASGEF_cat_dom_sf"/>
</dbReference>
<evidence type="ECO:0000256" key="9">
    <source>
        <dbReference type="ARBA" id="ARBA00022737"/>
    </source>
</evidence>
<evidence type="ECO:0000259" key="20">
    <source>
        <dbReference type="PROSITE" id="PS50212"/>
    </source>
</evidence>
<keyword evidence="13" id="KW-0770">Synapse</keyword>
<sequence length="599" mass="68312">MEPLSLDQSATVDELVETCIKTFDDTGSLKNASHVRMFLMMHPWYLPSTDLARKLLLKSQAENSTAELRTRICQLVKYWISEFPAEFDLNPELADQIKGLKDLLTLEGNERQSRLIDIESVPSYEWKRQVTQRVPSISKKRKMSLLFDHLDSCELAEHLTYLEYKSFCKILFQDYHSFVMHGCTVDNPILERFITLFNSVSQWIQLMVLSKPTAPQRAAVISHFIRVAQKLLQLQNFNTLMAVVGGLSNSSISRLKDTQSHISCETNKVFNNLTELVTSCGNYSQYRRRFSECTGFRFPILGVHLKDLIAVHVALPDWADLEKTRVNLVKTQQLYAILQELALIQTTPPSIDANTDLLNLLTVSLDQYHTEEEIYQLSLQREPRSSKPAASNPTPSPTPKPTMIDEWASSVKPKADPAIITKHIEKMVESVFKNFDTDGDGHISQEEFEIIRNNFPYLSKFGELDKNQDGKISREEMVDYFMKASSLLNCKMGFIHTFAETTYVKPTFCEHCAGFIWGFFKQGYKCKACGVNCHKACRNQLAVECRKRTKSISHEPPPSLHARSFSFPPPANTPSSLQETVITEEEIESVEEGVFDVHL</sequence>
<keyword evidence="14" id="KW-0472">Membrane</keyword>
<dbReference type="InterPro" id="IPR011992">
    <property type="entry name" value="EF-hand-dom_pair"/>
</dbReference>
<dbReference type="GO" id="GO:0008270">
    <property type="term" value="F:zinc ion binding"/>
    <property type="evidence" value="ECO:0007669"/>
    <property type="project" value="UniProtKB-KW"/>
</dbReference>
<dbReference type="InterPro" id="IPR002219">
    <property type="entry name" value="PKC_DAG/PE"/>
</dbReference>
<feature type="domain" description="N-terminal Ras-GEF" evidence="20">
    <location>
        <begin position="3"/>
        <end position="123"/>
    </location>
</feature>
<keyword evidence="11" id="KW-0862">Zinc</keyword>
<evidence type="ECO:0008006" key="24">
    <source>
        <dbReference type="Google" id="ProtNLM"/>
    </source>
</evidence>
<name>A0AAD7SMZ8_9TELE</name>
<dbReference type="PROSITE" id="PS50081">
    <property type="entry name" value="ZF_DAG_PE_2"/>
    <property type="match status" value="1"/>
</dbReference>
<dbReference type="Pfam" id="PF13202">
    <property type="entry name" value="EF-hand_5"/>
    <property type="match status" value="2"/>
</dbReference>
<dbReference type="Proteomes" id="UP001221898">
    <property type="component" value="Unassembled WGS sequence"/>
</dbReference>
<evidence type="ECO:0000256" key="5">
    <source>
        <dbReference type="ARBA" id="ARBA00022490"/>
    </source>
</evidence>
<dbReference type="InterPro" id="IPR001895">
    <property type="entry name" value="RASGEF_cat_dom"/>
</dbReference>